<dbReference type="PANTHER" id="PTHR11410:SF0">
    <property type="entry name" value="ATP SYNTHASE SUBUNIT A"/>
    <property type="match status" value="1"/>
</dbReference>
<keyword evidence="13" id="KW-0378">Hydrolase</keyword>
<dbReference type="InterPro" id="IPR035908">
    <property type="entry name" value="F0_ATP_A_sf"/>
</dbReference>
<feature type="transmembrane region" description="Helical" evidence="11">
    <location>
        <begin position="274"/>
        <end position="293"/>
    </location>
</feature>
<feature type="transmembrane region" description="Helical" evidence="11">
    <location>
        <begin position="210"/>
        <end position="228"/>
    </location>
</feature>
<evidence type="ECO:0000256" key="3">
    <source>
        <dbReference type="ARBA" id="ARBA00022448"/>
    </source>
</evidence>
<accession>A0A6N4SMJ7</accession>
<keyword evidence="6 11" id="KW-0375">Hydrogen ion transport</keyword>
<name>A0A6N4SMJ7_CYTH3</name>
<dbReference type="InterPro" id="IPR045083">
    <property type="entry name" value="ATP_synth_F0_asu_bact/mt"/>
</dbReference>
<evidence type="ECO:0000256" key="12">
    <source>
        <dbReference type="RuleBase" id="RU000483"/>
    </source>
</evidence>
<comment type="subunit">
    <text evidence="11">F-type ATPases have 2 components, CF(1) - the catalytic core - and CF(0) - the membrane proton channel. CF(1) has five subunits: alpha(3), beta(3), gamma(1), delta(1), epsilon(1). CF(0) has three main subunits: a(1), b(2) and c(9-12). The alpha and beta chains form an alternating ring which encloses part of the gamma chain. CF(1) is attached to CF(0) by a central stalk formed by the gamma and epsilon chains, while a peripheral stalk is formed by the delta and b chains.</text>
</comment>
<protein>
    <recommendedName>
        <fullName evidence="11 12">ATP synthase subunit a</fullName>
    </recommendedName>
    <alternativeName>
        <fullName evidence="11">ATP synthase F0 sector subunit a</fullName>
    </alternativeName>
    <alternativeName>
        <fullName evidence="11">F-ATPase subunit 6</fullName>
    </alternativeName>
</protein>
<proteinExistence type="inferred from homology"/>
<dbReference type="GO" id="GO:0016787">
    <property type="term" value="F:hydrolase activity"/>
    <property type="evidence" value="ECO:0007669"/>
    <property type="project" value="UniProtKB-KW"/>
</dbReference>
<evidence type="ECO:0000256" key="10">
    <source>
        <dbReference type="ARBA" id="ARBA00023310"/>
    </source>
</evidence>
<evidence type="ECO:0000256" key="9">
    <source>
        <dbReference type="ARBA" id="ARBA00023136"/>
    </source>
</evidence>
<keyword evidence="7 11" id="KW-1133">Transmembrane helix</keyword>
<comment type="similarity">
    <text evidence="2 11 12">Belongs to the ATPase A chain family.</text>
</comment>
<keyword evidence="14" id="KW-1185">Reference proteome</keyword>
<evidence type="ECO:0000256" key="2">
    <source>
        <dbReference type="ARBA" id="ARBA00006810"/>
    </source>
</evidence>
<organism evidence="13 14">
    <name type="scientific">Cytophaga hutchinsonii (strain ATCC 33406 / DSM 1761 / CIP 103989 / NBRC 15051 / NCIMB 9469 / D465)</name>
    <dbReference type="NCBI Taxonomy" id="269798"/>
    <lineage>
        <taxon>Bacteria</taxon>
        <taxon>Pseudomonadati</taxon>
        <taxon>Bacteroidota</taxon>
        <taxon>Cytophagia</taxon>
        <taxon>Cytophagales</taxon>
        <taxon>Cytophagaceae</taxon>
        <taxon>Cytophaga</taxon>
    </lineage>
</organism>
<comment type="function">
    <text evidence="11 12">Key component of the proton channel; it plays a direct role in the translocation of protons across the membrane.</text>
</comment>
<keyword evidence="3 11" id="KW-0813">Transport</keyword>
<keyword evidence="10 11" id="KW-0066">ATP synthesis</keyword>
<sequence>MYMLHLKFITYCVTCAPIQREMATKINKLLLLILLSVLSIAGFASSEAHNVQEEDLDQVSVFKPGEMIMHHIADSHEWHFFSTESFHGTIPLPIIVYSAGKGLSVFSSSKFAHHGVYNGYKLHHERIFAVDAAGNEDTSVKIYDLSITKNVASLMISAILLIAVFTAVAKGYVKNKGKAPSGVQSFFEPIVGYVRDEIAVKMIGPKYERFMPYLLTVFFFIWFNNLLGLMPGGANLTGNITVTLVLAGITFIITTINGNGYYWKHVLWTPGVPLPLRIIILPIEIIGLITKPFSLMIRLFANITAGHIIILSFIGLIFIFKSLFLVAPLSVAFGLFMTFLELFVALIQAFVFTLLTAMYFGSAVEEHAHDDYDHGH</sequence>
<keyword evidence="11" id="KW-0997">Cell inner membrane</keyword>
<dbReference type="Gene3D" id="1.20.120.220">
    <property type="entry name" value="ATP synthase, F0 complex, subunit A"/>
    <property type="match status" value="1"/>
</dbReference>
<evidence type="ECO:0000256" key="6">
    <source>
        <dbReference type="ARBA" id="ARBA00022781"/>
    </source>
</evidence>
<dbReference type="HAMAP" id="MF_01393">
    <property type="entry name" value="ATP_synth_a_bact"/>
    <property type="match status" value="1"/>
</dbReference>
<feature type="transmembrane region" description="Helical" evidence="11">
    <location>
        <begin position="240"/>
        <end position="262"/>
    </location>
</feature>
<dbReference type="PRINTS" id="PR00123">
    <property type="entry name" value="ATPASEA"/>
</dbReference>
<evidence type="ECO:0000256" key="8">
    <source>
        <dbReference type="ARBA" id="ARBA00023065"/>
    </source>
</evidence>
<comment type="subcellular location">
    <subcellularLocation>
        <location evidence="11">Cell inner membrane</location>
        <topology evidence="11">Multi-pass membrane protein</topology>
    </subcellularLocation>
    <subcellularLocation>
        <location evidence="12">Cell membrane</location>
        <topology evidence="12">Multi-pass membrane protein</topology>
    </subcellularLocation>
    <subcellularLocation>
        <location evidence="1">Membrane</location>
        <topology evidence="1">Multi-pass membrane protein</topology>
    </subcellularLocation>
</comment>
<evidence type="ECO:0000256" key="4">
    <source>
        <dbReference type="ARBA" id="ARBA00022547"/>
    </source>
</evidence>
<evidence type="ECO:0000313" key="14">
    <source>
        <dbReference type="Proteomes" id="UP000001822"/>
    </source>
</evidence>
<evidence type="ECO:0000256" key="11">
    <source>
        <dbReference type="HAMAP-Rule" id="MF_01393"/>
    </source>
</evidence>
<dbReference type="GO" id="GO:0005886">
    <property type="term" value="C:plasma membrane"/>
    <property type="evidence" value="ECO:0007669"/>
    <property type="project" value="UniProtKB-SubCell"/>
</dbReference>
<dbReference type="AlphaFoldDB" id="A0A6N4SMJ7"/>
<feature type="transmembrane region" description="Helical" evidence="11">
    <location>
        <begin position="151"/>
        <end position="169"/>
    </location>
</feature>
<dbReference type="CDD" id="cd00310">
    <property type="entry name" value="ATP-synt_Fo_a_6"/>
    <property type="match status" value="1"/>
</dbReference>
<feature type="transmembrane region" description="Helical" evidence="11">
    <location>
        <begin position="299"/>
        <end position="320"/>
    </location>
</feature>
<dbReference type="InterPro" id="IPR000568">
    <property type="entry name" value="ATP_synth_F0_asu"/>
</dbReference>
<dbReference type="GO" id="GO:0046933">
    <property type="term" value="F:proton-transporting ATP synthase activity, rotational mechanism"/>
    <property type="evidence" value="ECO:0007669"/>
    <property type="project" value="UniProtKB-UniRule"/>
</dbReference>
<keyword evidence="5 11" id="KW-0812">Transmembrane</keyword>
<evidence type="ECO:0000256" key="7">
    <source>
        <dbReference type="ARBA" id="ARBA00022989"/>
    </source>
</evidence>
<evidence type="ECO:0000313" key="13">
    <source>
        <dbReference type="EMBL" id="ABG57471.1"/>
    </source>
</evidence>
<keyword evidence="4 11" id="KW-0138">CF(0)</keyword>
<gene>
    <name evidence="11 13" type="primary">atpB</name>
    <name evidence="13" type="ordered locus">CHU_0179</name>
</gene>
<dbReference type="Proteomes" id="UP000001822">
    <property type="component" value="Chromosome"/>
</dbReference>
<keyword evidence="8 11" id="KW-0406">Ion transport</keyword>
<evidence type="ECO:0000256" key="1">
    <source>
        <dbReference type="ARBA" id="ARBA00004141"/>
    </source>
</evidence>
<dbReference type="EMBL" id="CP000383">
    <property type="protein sequence ID" value="ABG57471.1"/>
    <property type="molecule type" value="Genomic_DNA"/>
</dbReference>
<feature type="transmembrane region" description="Helical" evidence="11">
    <location>
        <begin position="332"/>
        <end position="360"/>
    </location>
</feature>
<dbReference type="Pfam" id="PF00119">
    <property type="entry name" value="ATP-synt_A"/>
    <property type="match status" value="1"/>
</dbReference>
<dbReference type="GO" id="GO:0045259">
    <property type="term" value="C:proton-transporting ATP synthase complex"/>
    <property type="evidence" value="ECO:0007669"/>
    <property type="project" value="UniProtKB-KW"/>
</dbReference>
<dbReference type="SUPFAM" id="SSF81336">
    <property type="entry name" value="F1F0 ATP synthase subunit A"/>
    <property type="match status" value="1"/>
</dbReference>
<dbReference type="NCBIfam" id="TIGR01131">
    <property type="entry name" value="ATP_synt_6_or_A"/>
    <property type="match status" value="1"/>
</dbReference>
<dbReference type="PANTHER" id="PTHR11410">
    <property type="entry name" value="ATP SYNTHASE SUBUNIT A"/>
    <property type="match status" value="1"/>
</dbReference>
<dbReference type="KEGG" id="chu:CHU_0179"/>
<evidence type="ECO:0000256" key="5">
    <source>
        <dbReference type="ARBA" id="ARBA00022692"/>
    </source>
</evidence>
<keyword evidence="11" id="KW-1003">Cell membrane</keyword>
<keyword evidence="9 11" id="KW-0472">Membrane</keyword>
<reference evidence="13 14" key="1">
    <citation type="journal article" date="2007" name="Appl. Environ. Microbiol.">
        <title>Genome sequence of the cellulolytic gliding bacterium Cytophaga hutchinsonii.</title>
        <authorList>
            <person name="Xie G."/>
            <person name="Bruce D.C."/>
            <person name="Challacombe J.F."/>
            <person name="Chertkov O."/>
            <person name="Detter J.C."/>
            <person name="Gilna P."/>
            <person name="Han C.S."/>
            <person name="Lucas S."/>
            <person name="Misra M."/>
            <person name="Myers G.L."/>
            <person name="Richardson P."/>
            <person name="Tapia R."/>
            <person name="Thayer N."/>
            <person name="Thompson L.S."/>
            <person name="Brettin T.S."/>
            <person name="Henrissat B."/>
            <person name="Wilson D.B."/>
            <person name="McBride M.J."/>
        </authorList>
    </citation>
    <scope>NUCLEOTIDE SEQUENCE [LARGE SCALE GENOMIC DNA]</scope>
    <source>
        <strain evidence="14">ATCC 33406 / DSM 1761 / CIP 103989 / NBRC 15051 / NCIMB 9469 / D465</strain>
    </source>
</reference>